<feature type="domain" description="AB hydrolase-1" evidence="2">
    <location>
        <begin position="118"/>
        <end position="333"/>
    </location>
</feature>
<dbReference type="InterPro" id="IPR000073">
    <property type="entry name" value="AB_hydrolase_1"/>
</dbReference>
<dbReference type="SUPFAM" id="SSF53474">
    <property type="entry name" value="alpha/beta-Hydrolases"/>
    <property type="match status" value="1"/>
</dbReference>
<reference evidence="3" key="1">
    <citation type="journal article" date="2014" name="Int. J. Syst. Evol. Microbiol.">
        <title>Complete genome sequence of Corynebacterium casei LMG S-19264T (=DSM 44701T), isolated from a smear-ripened cheese.</title>
        <authorList>
            <consortium name="US DOE Joint Genome Institute (JGI-PGF)"/>
            <person name="Walter F."/>
            <person name="Albersmeier A."/>
            <person name="Kalinowski J."/>
            <person name="Ruckert C."/>
        </authorList>
    </citation>
    <scope>NUCLEOTIDE SEQUENCE</scope>
    <source>
        <strain evidence="3">CGMCC 1.16067</strain>
    </source>
</reference>
<feature type="region of interest" description="Disordered" evidence="1">
    <location>
        <begin position="355"/>
        <end position="396"/>
    </location>
</feature>
<keyword evidence="3" id="KW-0378">Hydrolase</keyword>
<sequence length="396" mass="42844">MDLIPKPDQLVAAASNLATGVLYGGVADLRPMARTQMASGDRWELYHYRPRRTVREDEDPVLLVTPLAAPAICYDLRRGCSLVEHLVEVDRPTYLVEYSRVSFADRALGMEHWVDGVVPDTIREVSRHAGGRPVHVVGWSLGGIFSLLAAAGGKELPIASIVALGSPADTSKVPIIAPIRPILSLDTGLATRLYRMLGGAPQPFVRAAFQLSGLQSLLTKPFVRAMSLDDRDHLAQLEAVERFMDQMTAYPGRTFGQIYHRMIKGNELRDGALELGGRFLELSAIDVPVLVVAGNTDGIAPIEAVRPLTRLLSGSPEVRLEIVPGGHLGLLTGRAARSTTWPALDEWFDDVAAREPVARGERARTPAADSSAGGRSIGTDPKRRYGSKSSRGLAPQ</sequence>
<feature type="compositionally biased region" description="Basic and acidic residues" evidence="1">
    <location>
        <begin position="355"/>
        <end position="364"/>
    </location>
</feature>
<dbReference type="AlphaFoldDB" id="A0A917BQB8"/>
<accession>A0A917BQB8</accession>
<keyword evidence="4" id="KW-1185">Reference proteome</keyword>
<evidence type="ECO:0000256" key="1">
    <source>
        <dbReference type="SAM" id="MobiDB-lite"/>
    </source>
</evidence>
<proteinExistence type="predicted"/>
<dbReference type="Gene3D" id="3.40.50.1820">
    <property type="entry name" value="alpha/beta hydrolase"/>
    <property type="match status" value="1"/>
</dbReference>
<dbReference type="InterPro" id="IPR051321">
    <property type="entry name" value="PHA/PHB_synthase"/>
</dbReference>
<protein>
    <submittedName>
        <fullName evidence="3">Alpha/beta hydrolase</fullName>
    </submittedName>
</protein>
<comment type="caution">
    <text evidence="3">The sequence shown here is derived from an EMBL/GenBank/DDBJ whole genome shotgun (WGS) entry which is preliminary data.</text>
</comment>
<evidence type="ECO:0000313" key="3">
    <source>
        <dbReference type="EMBL" id="GGF53230.1"/>
    </source>
</evidence>
<dbReference type="EMBL" id="BMKQ01000001">
    <property type="protein sequence ID" value="GGF53230.1"/>
    <property type="molecule type" value="Genomic_DNA"/>
</dbReference>
<name>A0A917BQB8_9ACTN</name>
<dbReference type="Proteomes" id="UP000649179">
    <property type="component" value="Unassembled WGS sequence"/>
</dbReference>
<gene>
    <name evidence="3" type="ORF">GCM10011519_28930</name>
</gene>
<reference evidence="3" key="2">
    <citation type="submission" date="2020-09" db="EMBL/GenBank/DDBJ databases">
        <authorList>
            <person name="Sun Q."/>
            <person name="Zhou Y."/>
        </authorList>
    </citation>
    <scope>NUCLEOTIDE SEQUENCE</scope>
    <source>
        <strain evidence="3">CGMCC 1.16067</strain>
    </source>
</reference>
<dbReference type="InterPro" id="IPR029058">
    <property type="entry name" value="AB_hydrolase_fold"/>
</dbReference>
<dbReference type="GO" id="GO:0016787">
    <property type="term" value="F:hydrolase activity"/>
    <property type="evidence" value="ECO:0007669"/>
    <property type="project" value="UniProtKB-KW"/>
</dbReference>
<dbReference type="PANTHER" id="PTHR36837">
    <property type="entry name" value="POLY(3-HYDROXYALKANOATE) POLYMERASE SUBUNIT PHAC"/>
    <property type="match status" value="1"/>
</dbReference>
<dbReference type="PANTHER" id="PTHR36837:SF2">
    <property type="entry name" value="POLY(3-HYDROXYALKANOATE) POLYMERASE SUBUNIT PHAC"/>
    <property type="match status" value="1"/>
</dbReference>
<evidence type="ECO:0000259" key="2">
    <source>
        <dbReference type="Pfam" id="PF00561"/>
    </source>
</evidence>
<evidence type="ECO:0000313" key="4">
    <source>
        <dbReference type="Proteomes" id="UP000649179"/>
    </source>
</evidence>
<dbReference type="Pfam" id="PF00561">
    <property type="entry name" value="Abhydrolase_1"/>
    <property type="match status" value="1"/>
</dbReference>
<organism evidence="3 4">
    <name type="scientific">Marmoricola endophyticus</name>
    <dbReference type="NCBI Taxonomy" id="2040280"/>
    <lineage>
        <taxon>Bacteria</taxon>
        <taxon>Bacillati</taxon>
        <taxon>Actinomycetota</taxon>
        <taxon>Actinomycetes</taxon>
        <taxon>Propionibacteriales</taxon>
        <taxon>Nocardioidaceae</taxon>
        <taxon>Marmoricola</taxon>
    </lineage>
</organism>
<dbReference type="RefSeq" id="WP_229660879.1">
    <property type="nucleotide sequence ID" value="NZ_BMKQ01000001.1"/>
</dbReference>